<keyword evidence="3" id="KW-1185">Reference proteome</keyword>
<name>A0A0C9UXU2_SPHS4</name>
<protein>
    <submittedName>
        <fullName evidence="2">Uncharacterized protein</fullName>
    </submittedName>
</protein>
<proteinExistence type="predicted"/>
<keyword evidence="1" id="KW-1133">Transmembrane helix</keyword>
<dbReference type="InterPro" id="IPR015943">
    <property type="entry name" value="WD40/YVTN_repeat-like_dom_sf"/>
</dbReference>
<dbReference type="SUPFAM" id="SSF50978">
    <property type="entry name" value="WD40 repeat-like"/>
    <property type="match status" value="1"/>
</dbReference>
<evidence type="ECO:0000256" key="1">
    <source>
        <dbReference type="SAM" id="Phobius"/>
    </source>
</evidence>
<keyword evidence="1" id="KW-0812">Transmembrane</keyword>
<reference evidence="2 3" key="1">
    <citation type="submission" date="2014-06" db="EMBL/GenBank/DDBJ databases">
        <title>Evolutionary Origins and Diversification of the Mycorrhizal Mutualists.</title>
        <authorList>
            <consortium name="DOE Joint Genome Institute"/>
            <consortium name="Mycorrhizal Genomics Consortium"/>
            <person name="Kohler A."/>
            <person name="Kuo A."/>
            <person name="Nagy L.G."/>
            <person name="Floudas D."/>
            <person name="Copeland A."/>
            <person name="Barry K.W."/>
            <person name="Cichocki N."/>
            <person name="Veneault-Fourrey C."/>
            <person name="LaButti K."/>
            <person name="Lindquist E.A."/>
            <person name="Lipzen A."/>
            <person name="Lundell T."/>
            <person name="Morin E."/>
            <person name="Murat C."/>
            <person name="Riley R."/>
            <person name="Ohm R."/>
            <person name="Sun H."/>
            <person name="Tunlid A."/>
            <person name="Henrissat B."/>
            <person name="Grigoriev I.V."/>
            <person name="Hibbett D.S."/>
            <person name="Martin F."/>
        </authorList>
    </citation>
    <scope>NUCLEOTIDE SEQUENCE [LARGE SCALE GENOMIC DNA]</scope>
    <source>
        <strain evidence="2 3">SS14</strain>
    </source>
</reference>
<dbReference type="Proteomes" id="UP000054279">
    <property type="component" value="Unassembled WGS sequence"/>
</dbReference>
<accession>A0A0C9UXU2</accession>
<dbReference type="Gene3D" id="2.130.10.10">
    <property type="entry name" value="YVTN repeat-like/Quinoprotein amine dehydrogenase"/>
    <property type="match status" value="1"/>
</dbReference>
<dbReference type="OrthoDB" id="3238562at2759"/>
<organism evidence="2 3">
    <name type="scientific">Sphaerobolus stellatus (strain SS14)</name>
    <dbReference type="NCBI Taxonomy" id="990650"/>
    <lineage>
        <taxon>Eukaryota</taxon>
        <taxon>Fungi</taxon>
        <taxon>Dikarya</taxon>
        <taxon>Basidiomycota</taxon>
        <taxon>Agaricomycotina</taxon>
        <taxon>Agaricomycetes</taxon>
        <taxon>Phallomycetidae</taxon>
        <taxon>Geastrales</taxon>
        <taxon>Sphaerobolaceae</taxon>
        <taxon>Sphaerobolus</taxon>
    </lineage>
</organism>
<dbReference type="EMBL" id="KN837150">
    <property type="protein sequence ID" value="KIJ39719.1"/>
    <property type="molecule type" value="Genomic_DNA"/>
</dbReference>
<evidence type="ECO:0000313" key="3">
    <source>
        <dbReference type="Proteomes" id="UP000054279"/>
    </source>
</evidence>
<sequence length="144" mass="16394">MPGQKTFPFLLFSEFILSYGFIYLYLVYETRFSHPMHDKLTSISCAHSWVIEGIDYDPVHHCLATSAGNGIKVWDLTSTWFSTIRHHFSNHEETCCKVQFIESGNVVAATFMEMSKLYFERLMAILGLPGPSSRGNGSLNEPYV</sequence>
<dbReference type="InterPro" id="IPR036322">
    <property type="entry name" value="WD40_repeat_dom_sf"/>
</dbReference>
<feature type="transmembrane region" description="Helical" evidence="1">
    <location>
        <begin position="6"/>
        <end position="28"/>
    </location>
</feature>
<dbReference type="HOGENOM" id="CLU_1797693_0_0_1"/>
<gene>
    <name evidence="2" type="ORF">M422DRAFT_49545</name>
</gene>
<keyword evidence="1" id="KW-0472">Membrane</keyword>
<dbReference type="AlphaFoldDB" id="A0A0C9UXU2"/>
<evidence type="ECO:0000313" key="2">
    <source>
        <dbReference type="EMBL" id="KIJ39719.1"/>
    </source>
</evidence>